<evidence type="ECO:0000256" key="1">
    <source>
        <dbReference type="ARBA" id="ARBA00009353"/>
    </source>
</evidence>
<feature type="transmembrane region" description="Helical" evidence="2">
    <location>
        <begin position="104"/>
        <end position="125"/>
    </location>
</feature>
<keyword evidence="6" id="KW-1185">Reference proteome</keyword>
<feature type="domain" description="NAD-dependent epimerase/dehydratase" evidence="3">
    <location>
        <begin position="184"/>
        <end position="396"/>
    </location>
</feature>
<reference evidence="5 6" key="1">
    <citation type="journal article" date="2019" name="Int. J. Syst. Evol. Microbiol.">
        <title>The Global Catalogue of Microorganisms (GCM) 10K type strain sequencing project: providing services to taxonomists for standard genome sequencing and annotation.</title>
        <authorList>
            <consortium name="The Broad Institute Genomics Platform"/>
            <consortium name="The Broad Institute Genome Sequencing Center for Infectious Disease"/>
            <person name="Wu L."/>
            <person name="Ma J."/>
        </authorList>
    </citation>
    <scope>NUCLEOTIDE SEQUENCE [LARGE SCALE GENOMIC DNA]</scope>
    <source>
        <strain evidence="5 6">JCM 12928</strain>
    </source>
</reference>
<evidence type="ECO:0000313" key="5">
    <source>
        <dbReference type="EMBL" id="GAA0609482.1"/>
    </source>
</evidence>
<evidence type="ECO:0000256" key="2">
    <source>
        <dbReference type="SAM" id="Phobius"/>
    </source>
</evidence>
<evidence type="ECO:0000259" key="4">
    <source>
        <dbReference type="Pfam" id="PF08338"/>
    </source>
</evidence>
<dbReference type="NCBIfam" id="TIGR01777">
    <property type="entry name" value="yfcH"/>
    <property type="match status" value="1"/>
</dbReference>
<accession>A0ABN1GDW0</accession>
<dbReference type="InterPro" id="IPR013549">
    <property type="entry name" value="DUF1731"/>
</dbReference>
<dbReference type="CDD" id="cd05242">
    <property type="entry name" value="SDR_a8"/>
    <property type="match status" value="1"/>
</dbReference>
<feature type="transmembrane region" description="Helical" evidence="2">
    <location>
        <begin position="64"/>
        <end position="83"/>
    </location>
</feature>
<dbReference type="InterPro" id="IPR001509">
    <property type="entry name" value="Epimerase_deHydtase"/>
</dbReference>
<sequence length="494" mass="53682">MTDLLWILLALQIAMGAFDTLFHHELTERLAWKPSQKAELRLHGVRNLIYAGLFLMIGWAEPRGVVAIAVLVLLAVEVVITLTDFVEEDRTRRLPATERVTHTLLALNYGAILALLTPSLLVWSGEPAGLVAVSHGWWSLLASVAAAGVAVFGFRDLLASARSERLVQSDPALMGRELAGRRRVLVTGATGFIGRRLIAALIGAGHEVTALVRNPKTADLPMPIRIVTDLNQIADDSRIDAVVNLAGEPISDGFWTLTKRRRILRSRLKMTRDVRRLIARLEVRPQVLVSGSAIGWYGLHDEEVLNETGPANPCFSHRLCHVWEQAALRTQALGVRVVTLRIGLVLGADGGMLSRLLTLFEFGLGGPMGSGRQWMSWIALDDCVRLILHAVNDPRVSGPMNATAPEPVTSRVFSSALGRALNRPSLLAAPALPLRLALGDFADELLLGGQRVVPGRALATGFRFRHPDIDGALRAIVGAHPRRTTGAEAAERLS</sequence>
<dbReference type="SUPFAM" id="SSF51735">
    <property type="entry name" value="NAD(P)-binding Rossmann-fold domains"/>
    <property type="match status" value="1"/>
</dbReference>
<evidence type="ECO:0000259" key="3">
    <source>
        <dbReference type="Pfam" id="PF01370"/>
    </source>
</evidence>
<organism evidence="5 6">
    <name type="scientific">Brevundimonas kwangchunensis</name>
    <dbReference type="NCBI Taxonomy" id="322163"/>
    <lineage>
        <taxon>Bacteria</taxon>
        <taxon>Pseudomonadati</taxon>
        <taxon>Pseudomonadota</taxon>
        <taxon>Alphaproteobacteria</taxon>
        <taxon>Caulobacterales</taxon>
        <taxon>Caulobacteraceae</taxon>
        <taxon>Brevundimonas</taxon>
    </lineage>
</organism>
<dbReference type="Gene3D" id="3.40.50.720">
    <property type="entry name" value="NAD(P)-binding Rossmann-like Domain"/>
    <property type="match status" value="1"/>
</dbReference>
<dbReference type="InterPro" id="IPR036291">
    <property type="entry name" value="NAD(P)-bd_dom_sf"/>
</dbReference>
<name>A0ABN1GDW0_9CAUL</name>
<gene>
    <name evidence="5" type="ORF">GCM10009422_00310</name>
</gene>
<dbReference type="RefSeq" id="WP_343788502.1">
    <property type="nucleotide sequence ID" value="NZ_BAAAGA010000001.1"/>
</dbReference>
<comment type="similarity">
    <text evidence="1">Belongs to the NAD(P)-dependent epimerase/dehydratase family. SDR39U1 subfamily.</text>
</comment>
<dbReference type="Proteomes" id="UP001501352">
    <property type="component" value="Unassembled WGS sequence"/>
</dbReference>
<evidence type="ECO:0000313" key="6">
    <source>
        <dbReference type="Proteomes" id="UP001501352"/>
    </source>
</evidence>
<keyword evidence="2" id="KW-0812">Transmembrane</keyword>
<dbReference type="EMBL" id="BAAAGA010000001">
    <property type="protein sequence ID" value="GAA0609482.1"/>
    <property type="molecule type" value="Genomic_DNA"/>
</dbReference>
<keyword evidence="2" id="KW-0472">Membrane</keyword>
<dbReference type="Pfam" id="PF08338">
    <property type="entry name" value="DUF1731"/>
    <property type="match status" value="1"/>
</dbReference>
<keyword evidence="2" id="KW-1133">Transmembrane helix</keyword>
<feature type="domain" description="DUF1731" evidence="4">
    <location>
        <begin position="429"/>
        <end position="476"/>
    </location>
</feature>
<dbReference type="PANTHER" id="PTHR11092:SF0">
    <property type="entry name" value="EPIMERASE FAMILY PROTEIN SDR39U1"/>
    <property type="match status" value="1"/>
</dbReference>
<proteinExistence type="inferred from homology"/>
<dbReference type="Pfam" id="PF01370">
    <property type="entry name" value="Epimerase"/>
    <property type="match status" value="1"/>
</dbReference>
<dbReference type="PANTHER" id="PTHR11092">
    <property type="entry name" value="SUGAR NUCLEOTIDE EPIMERASE RELATED"/>
    <property type="match status" value="1"/>
</dbReference>
<feature type="transmembrane region" description="Helical" evidence="2">
    <location>
        <begin position="137"/>
        <end position="158"/>
    </location>
</feature>
<protein>
    <submittedName>
        <fullName evidence="5">TIGR01777 family oxidoreductase</fullName>
    </submittedName>
</protein>
<comment type="caution">
    <text evidence="5">The sequence shown here is derived from an EMBL/GenBank/DDBJ whole genome shotgun (WGS) entry which is preliminary data.</text>
</comment>
<dbReference type="InterPro" id="IPR010099">
    <property type="entry name" value="SDR39U1"/>
</dbReference>